<sequence>MYLKNKILCLYLSIILTLIITVKCQYNNYQPQGGVIHFYTENDGETNETGESGFNSQNSSENNKSSKLPPVNVNRHTSSISYSSASPSTSTSTSRSSSSPTHSPSSSHSSNSNSEDSNKSVKQLPKSNDDNGSNAVNDNINKNITQINENTSSPSSVKLTSVEKTKPESINKKPILRDDLNLIKWSEFDHYGFKIAISTPNVFDDDSVVNIKWETVNNFEPSSNIVIELHTNLTRRSNYLAYQTTETIVIDDNIPSDIREINWNPNIKLKKNENYFIRIWAYTNNNTATMSGLCIWSINNLIQEDSKPKKETQQGKGLFKKIAFPGIGALLCFTVIGHFVLEDRKEKKYKQLNDDDYSEVDSHDGLKNRGESIYYDAIKTEQNTINLLNSAHPLPQPWELEAKRKYQNKLNQSLSDGSSNNSPGNNEVSIVLNDTNQPISLTIEKPTISKLQKIPKYPENIVQTRQHHHHHHKHKHSSSSSSNDSHRALLH</sequence>
<feature type="region of interest" description="Disordered" evidence="1">
    <location>
        <begin position="46"/>
        <end position="165"/>
    </location>
</feature>
<feature type="compositionally biased region" description="Polar residues" evidence="1">
    <location>
        <begin position="130"/>
        <end position="159"/>
    </location>
</feature>
<feature type="chain" id="PRO_5012033559" evidence="3">
    <location>
        <begin position="25"/>
        <end position="491"/>
    </location>
</feature>
<protein>
    <submittedName>
        <fullName evidence="4">Uncharacterized protein</fullName>
    </submittedName>
</protein>
<evidence type="ECO:0000313" key="5">
    <source>
        <dbReference type="Proteomes" id="UP000193944"/>
    </source>
</evidence>
<keyword evidence="2" id="KW-1133">Transmembrane helix</keyword>
<evidence type="ECO:0000256" key="3">
    <source>
        <dbReference type="SAM" id="SignalP"/>
    </source>
</evidence>
<feature type="compositionally biased region" description="Basic residues" evidence="1">
    <location>
        <begin position="465"/>
        <end position="477"/>
    </location>
</feature>
<gene>
    <name evidence="4" type="ORF">BCR32DRAFT_269402</name>
</gene>
<comment type="caution">
    <text evidence="4">The sequence shown here is derived from an EMBL/GenBank/DDBJ whole genome shotgun (WGS) entry which is preliminary data.</text>
</comment>
<dbReference type="Proteomes" id="UP000193944">
    <property type="component" value="Unassembled WGS sequence"/>
</dbReference>
<feature type="signal peptide" evidence="3">
    <location>
        <begin position="1"/>
        <end position="24"/>
    </location>
</feature>
<feature type="region of interest" description="Disordered" evidence="1">
    <location>
        <begin position="463"/>
        <end position="491"/>
    </location>
</feature>
<name>A0A1Y1X1K7_9FUNG</name>
<dbReference type="OrthoDB" id="2154762at2759"/>
<feature type="compositionally biased region" description="Low complexity" evidence="1">
    <location>
        <begin position="76"/>
        <end position="115"/>
    </location>
</feature>
<keyword evidence="2" id="KW-0812">Transmembrane</keyword>
<reference evidence="4 5" key="2">
    <citation type="submission" date="2016-08" db="EMBL/GenBank/DDBJ databases">
        <title>Pervasive Adenine N6-methylation of Active Genes in Fungi.</title>
        <authorList>
            <consortium name="DOE Joint Genome Institute"/>
            <person name="Mondo S.J."/>
            <person name="Dannebaum R.O."/>
            <person name="Kuo R.C."/>
            <person name="Labutti K."/>
            <person name="Haridas S."/>
            <person name="Kuo A."/>
            <person name="Salamov A."/>
            <person name="Ahrendt S.R."/>
            <person name="Lipzen A."/>
            <person name="Sullivan W."/>
            <person name="Andreopoulos W.B."/>
            <person name="Clum A."/>
            <person name="Lindquist E."/>
            <person name="Daum C."/>
            <person name="Ramamoorthy G.K."/>
            <person name="Gryganskyi A."/>
            <person name="Culley D."/>
            <person name="Magnuson J.K."/>
            <person name="James T.Y."/>
            <person name="O'Malley M.A."/>
            <person name="Stajich J.E."/>
            <person name="Spatafora J.W."/>
            <person name="Visel A."/>
            <person name="Grigoriev I.V."/>
        </authorList>
    </citation>
    <scope>NUCLEOTIDE SEQUENCE [LARGE SCALE GENOMIC DNA]</scope>
    <source>
        <strain evidence="4 5">S4</strain>
    </source>
</reference>
<feature type="compositionally biased region" description="Low complexity" evidence="1">
    <location>
        <begin position="411"/>
        <end position="426"/>
    </location>
</feature>
<evidence type="ECO:0000256" key="2">
    <source>
        <dbReference type="SAM" id="Phobius"/>
    </source>
</evidence>
<keyword evidence="2" id="KW-0472">Membrane</keyword>
<feature type="region of interest" description="Disordered" evidence="1">
    <location>
        <begin position="411"/>
        <end position="430"/>
    </location>
</feature>
<evidence type="ECO:0000313" key="4">
    <source>
        <dbReference type="EMBL" id="ORX79572.1"/>
    </source>
</evidence>
<dbReference type="AlphaFoldDB" id="A0A1Y1X1K7"/>
<accession>A0A1Y1X1K7</accession>
<feature type="compositionally biased region" description="Low complexity" evidence="1">
    <location>
        <begin position="49"/>
        <end position="67"/>
    </location>
</feature>
<keyword evidence="3" id="KW-0732">Signal</keyword>
<evidence type="ECO:0000256" key="1">
    <source>
        <dbReference type="SAM" id="MobiDB-lite"/>
    </source>
</evidence>
<dbReference type="EMBL" id="MCFG01000171">
    <property type="protein sequence ID" value="ORX79572.1"/>
    <property type="molecule type" value="Genomic_DNA"/>
</dbReference>
<proteinExistence type="predicted"/>
<feature type="transmembrane region" description="Helical" evidence="2">
    <location>
        <begin position="322"/>
        <end position="341"/>
    </location>
</feature>
<keyword evidence="5" id="KW-1185">Reference proteome</keyword>
<organism evidence="4 5">
    <name type="scientific">Anaeromyces robustus</name>
    <dbReference type="NCBI Taxonomy" id="1754192"/>
    <lineage>
        <taxon>Eukaryota</taxon>
        <taxon>Fungi</taxon>
        <taxon>Fungi incertae sedis</taxon>
        <taxon>Chytridiomycota</taxon>
        <taxon>Chytridiomycota incertae sedis</taxon>
        <taxon>Neocallimastigomycetes</taxon>
        <taxon>Neocallimastigales</taxon>
        <taxon>Neocallimastigaceae</taxon>
        <taxon>Anaeromyces</taxon>
    </lineage>
</organism>
<reference evidence="4 5" key="1">
    <citation type="submission" date="2016-08" db="EMBL/GenBank/DDBJ databases">
        <title>A Parts List for Fungal Cellulosomes Revealed by Comparative Genomics.</title>
        <authorList>
            <consortium name="DOE Joint Genome Institute"/>
            <person name="Haitjema C.H."/>
            <person name="Gilmore S.P."/>
            <person name="Henske J.K."/>
            <person name="Solomon K.V."/>
            <person name="De Groot R."/>
            <person name="Kuo A."/>
            <person name="Mondo S.J."/>
            <person name="Salamov A.A."/>
            <person name="Labutti K."/>
            <person name="Zhao Z."/>
            <person name="Chiniquy J."/>
            <person name="Barry K."/>
            <person name="Brewer H.M."/>
            <person name="Purvine S.O."/>
            <person name="Wright A.T."/>
            <person name="Boxma B."/>
            <person name="Van Alen T."/>
            <person name="Hackstein J.H."/>
            <person name="Baker S.E."/>
            <person name="Grigoriev I.V."/>
            <person name="O'Malley M.A."/>
        </authorList>
    </citation>
    <scope>NUCLEOTIDE SEQUENCE [LARGE SCALE GENOMIC DNA]</scope>
    <source>
        <strain evidence="4 5">S4</strain>
    </source>
</reference>